<evidence type="ECO:0000256" key="1">
    <source>
        <dbReference type="ARBA" id="ARBA00004656"/>
    </source>
</evidence>
<sequence length="136" mass="14723">MSQTYSNSGSASLVTASSTHIEDPSLGVKKELTESGEVIITELGKSIKSLIKHSNNMLAICKAFAQHEVNVMQTDDMINQMNSLSKELNQQVNILSNSLKCLDSINYAVVDVNKTAHSFTTSNKNLSSPTSLTDSK</sequence>
<evidence type="ECO:0000256" key="3">
    <source>
        <dbReference type="ARBA" id="ARBA00022295"/>
    </source>
</evidence>
<protein>
    <recommendedName>
        <fullName evidence="3">BLOC-1-related complex subunit 7</fullName>
    </recommendedName>
</protein>
<reference evidence="6 7" key="1">
    <citation type="journal article" date="2011" name="Genome Res.">
        <title>Phylogeny-wide analysis of social amoeba genomes highlights ancient origins for complex intercellular communication.</title>
        <authorList>
            <person name="Heidel A.J."/>
            <person name="Lawal H.M."/>
            <person name="Felder M."/>
            <person name="Schilde C."/>
            <person name="Helps N.R."/>
            <person name="Tunggal B."/>
            <person name="Rivero F."/>
            <person name="John U."/>
            <person name="Schleicher M."/>
            <person name="Eichinger L."/>
            <person name="Platzer M."/>
            <person name="Noegel A.A."/>
            <person name="Schaap P."/>
            <person name="Gloeckner G."/>
        </authorList>
    </citation>
    <scope>NUCLEOTIDE SEQUENCE [LARGE SCALE GENOMIC DNA]</scope>
    <source>
        <strain evidence="7">ATCC 26659 / Pp 5 / PN500</strain>
    </source>
</reference>
<evidence type="ECO:0000256" key="4">
    <source>
        <dbReference type="ARBA" id="ARBA00023136"/>
    </source>
</evidence>
<dbReference type="InterPro" id="IPR032143">
    <property type="entry name" value="BORCS7"/>
</dbReference>
<dbReference type="GO" id="GO:0005765">
    <property type="term" value="C:lysosomal membrane"/>
    <property type="evidence" value="ECO:0007669"/>
    <property type="project" value="UniProtKB-SubCell"/>
</dbReference>
<dbReference type="RefSeq" id="XP_020437331.1">
    <property type="nucleotide sequence ID" value="XM_020573214.1"/>
</dbReference>
<evidence type="ECO:0000256" key="2">
    <source>
        <dbReference type="ARBA" id="ARBA00005433"/>
    </source>
</evidence>
<dbReference type="Proteomes" id="UP000001396">
    <property type="component" value="Unassembled WGS sequence"/>
</dbReference>
<evidence type="ECO:0000313" key="7">
    <source>
        <dbReference type="Proteomes" id="UP000001396"/>
    </source>
</evidence>
<dbReference type="InParanoid" id="D3B1P8"/>
<gene>
    <name evidence="6" type="ORF">PPL_02222</name>
</gene>
<comment type="subcellular location">
    <subcellularLocation>
        <location evidence="1">Lysosome membrane</location>
    </subcellularLocation>
</comment>
<name>D3B1P8_HETP5</name>
<comment type="caution">
    <text evidence="6">The sequence shown here is derived from an EMBL/GenBank/DDBJ whole genome shotgun (WGS) entry which is preliminary data.</text>
</comment>
<keyword evidence="4" id="KW-0472">Membrane</keyword>
<evidence type="ECO:0000256" key="5">
    <source>
        <dbReference type="ARBA" id="ARBA00023228"/>
    </source>
</evidence>
<keyword evidence="5" id="KW-0458">Lysosome</keyword>
<accession>D3B1P8</accession>
<proteinExistence type="inferred from homology"/>
<dbReference type="EMBL" id="ADBJ01000008">
    <property type="protein sequence ID" value="EFA85222.1"/>
    <property type="molecule type" value="Genomic_DNA"/>
</dbReference>
<organism evidence="6 7">
    <name type="scientific">Heterostelium pallidum (strain ATCC 26659 / Pp 5 / PN500)</name>
    <name type="common">Cellular slime mold</name>
    <name type="synonym">Polysphondylium pallidum</name>
    <dbReference type="NCBI Taxonomy" id="670386"/>
    <lineage>
        <taxon>Eukaryota</taxon>
        <taxon>Amoebozoa</taxon>
        <taxon>Evosea</taxon>
        <taxon>Eumycetozoa</taxon>
        <taxon>Dictyostelia</taxon>
        <taxon>Acytosteliales</taxon>
        <taxon>Acytosteliaceae</taxon>
        <taxon>Heterostelium</taxon>
    </lineage>
</organism>
<dbReference type="GeneID" id="31357747"/>
<evidence type="ECO:0000313" key="6">
    <source>
        <dbReference type="EMBL" id="EFA85222.1"/>
    </source>
</evidence>
<dbReference type="AlphaFoldDB" id="D3B1P8"/>
<dbReference type="Pfam" id="PF16088">
    <property type="entry name" value="BORCS7"/>
    <property type="match status" value="1"/>
</dbReference>
<keyword evidence="7" id="KW-1185">Reference proteome</keyword>
<dbReference type="OMA" id="VHENIMT"/>
<comment type="similarity">
    <text evidence="2">Belongs to the BORCS7 family.</text>
</comment>